<dbReference type="EMBL" id="WPHM01000006">
    <property type="protein sequence ID" value="MUZ58459.1"/>
    <property type="molecule type" value="Genomic_DNA"/>
</dbReference>
<reference evidence="7 8" key="1">
    <citation type="submission" date="2019-12" db="EMBL/GenBank/DDBJ databases">
        <title>Whole-genome sequencing of Allorhizobium vitis.</title>
        <authorList>
            <person name="Gan H.M."/>
            <person name="Szegedi E."/>
            <person name="Burr T."/>
            <person name="Savka M.A."/>
        </authorList>
    </citation>
    <scope>NUCLEOTIDE SEQUENCE [LARGE SCALE GENOMIC DNA]</scope>
    <source>
        <strain evidence="7 8">CG989</strain>
    </source>
</reference>
<dbReference type="PANTHER" id="PTHR42781:SF4">
    <property type="entry name" value="SPERMIDINE_PUTRESCINE IMPORT ATP-BINDING PROTEIN POTA"/>
    <property type="match status" value="1"/>
</dbReference>
<dbReference type="GO" id="GO:0005524">
    <property type="term" value="F:ATP binding"/>
    <property type="evidence" value="ECO:0007669"/>
    <property type="project" value="UniProtKB-KW"/>
</dbReference>
<evidence type="ECO:0000256" key="4">
    <source>
        <dbReference type="ARBA" id="ARBA00022741"/>
    </source>
</evidence>
<organism evidence="7 8">
    <name type="scientific">Agrobacterium vitis</name>
    <name type="common">Rhizobium vitis</name>
    <dbReference type="NCBI Taxonomy" id="373"/>
    <lineage>
        <taxon>Bacteria</taxon>
        <taxon>Pseudomonadati</taxon>
        <taxon>Pseudomonadota</taxon>
        <taxon>Alphaproteobacteria</taxon>
        <taxon>Hyphomicrobiales</taxon>
        <taxon>Rhizobiaceae</taxon>
        <taxon>Rhizobium/Agrobacterium group</taxon>
        <taxon>Agrobacterium</taxon>
    </lineage>
</organism>
<protein>
    <submittedName>
        <fullName evidence="7">ATP-binding cassette domain-containing protein</fullName>
    </submittedName>
</protein>
<dbReference type="Pfam" id="PF00005">
    <property type="entry name" value="ABC_tran"/>
    <property type="match status" value="1"/>
</dbReference>
<dbReference type="InterPro" id="IPR003439">
    <property type="entry name" value="ABC_transporter-like_ATP-bd"/>
</dbReference>
<accession>A0AAE4WE55</accession>
<dbReference type="Gene3D" id="2.40.50.100">
    <property type="match status" value="1"/>
</dbReference>
<dbReference type="GO" id="GO:0140359">
    <property type="term" value="F:ABC-type transporter activity"/>
    <property type="evidence" value="ECO:0007669"/>
    <property type="project" value="UniProtKB-ARBA"/>
</dbReference>
<gene>
    <name evidence="7" type="ORF">GOZ95_13450</name>
</gene>
<dbReference type="SMART" id="SM00382">
    <property type="entry name" value="AAA"/>
    <property type="match status" value="1"/>
</dbReference>
<name>A0AAE4WE55_AGRVI</name>
<keyword evidence="3" id="KW-0813">Transport</keyword>
<dbReference type="InterPro" id="IPR013611">
    <property type="entry name" value="Transp-assoc_OB_typ2"/>
</dbReference>
<comment type="caution">
    <text evidence="7">The sequence shown here is derived from an EMBL/GenBank/DDBJ whole genome shotgun (WGS) entry which is preliminary data.</text>
</comment>
<evidence type="ECO:0000256" key="5">
    <source>
        <dbReference type="ARBA" id="ARBA00022840"/>
    </source>
</evidence>
<dbReference type="PANTHER" id="PTHR42781">
    <property type="entry name" value="SPERMIDINE/PUTRESCINE IMPORT ATP-BINDING PROTEIN POTA"/>
    <property type="match status" value="1"/>
</dbReference>
<comment type="subcellular location">
    <subcellularLocation>
        <location evidence="1">Cell inner membrane</location>
        <topology evidence="1">Peripheral membrane protein</topology>
    </subcellularLocation>
</comment>
<dbReference type="GO" id="GO:0043190">
    <property type="term" value="C:ATP-binding cassette (ABC) transporter complex"/>
    <property type="evidence" value="ECO:0007669"/>
    <property type="project" value="InterPro"/>
</dbReference>
<evidence type="ECO:0000313" key="8">
    <source>
        <dbReference type="Proteomes" id="UP000436692"/>
    </source>
</evidence>
<dbReference type="Gene3D" id="3.40.50.300">
    <property type="entry name" value="P-loop containing nucleotide triphosphate hydrolases"/>
    <property type="match status" value="1"/>
</dbReference>
<evidence type="ECO:0000259" key="6">
    <source>
        <dbReference type="PROSITE" id="PS50893"/>
    </source>
</evidence>
<keyword evidence="5 7" id="KW-0067">ATP-binding</keyword>
<dbReference type="InterPro" id="IPR017871">
    <property type="entry name" value="ABC_transporter-like_CS"/>
</dbReference>
<comment type="similarity">
    <text evidence="2">Belongs to the ABC transporter superfamily.</text>
</comment>
<evidence type="ECO:0000256" key="2">
    <source>
        <dbReference type="ARBA" id="ARBA00005417"/>
    </source>
</evidence>
<evidence type="ECO:0000256" key="1">
    <source>
        <dbReference type="ARBA" id="ARBA00004417"/>
    </source>
</evidence>
<dbReference type="GO" id="GO:0016887">
    <property type="term" value="F:ATP hydrolysis activity"/>
    <property type="evidence" value="ECO:0007669"/>
    <property type="project" value="InterPro"/>
</dbReference>
<dbReference type="InterPro" id="IPR050093">
    <property type="entry name" value="ABC_SmlMolc_Importer"/>
</dbReference>
<evidence type="ECO:0000313" key="7">
    <source>
        <dbReference type="EMBL" id="MUZ58459.1"/>
    </source>
</evidence>
<dbReference type="Proteomes" id="UP000436692">
    <property type="component" value="Unassembled WGS sequence"/>
</dbReference>
<dbReference type="InterPro" id="IPR027417">
    <property type="entry name" value="P-loop_NTPase"/>
</dbReference>
<feature type="domain" description="ABC transporter" evidence="6">
    <location>
        <begin position="7"/>
        <end position="237"/>
    </location>
</feature>
<dbReference type="SUPFAM" id="SSF50331">
    <property type="entry name" value="MOP-like"/>
    <property type="match status" value="1"/>
</dbReference>
<dbReference type="InterPro" id="IPR003593">
    <property type="entry name" value="AAA+_ATPase"/>
</dbReference>
<dbReference type="FunFam" id="3.40.50.300:FF:000042">
    <property type="entry name" value="Maltose/maltodextrin ABC transporter, ATP-binding protein"/>
    <property type="match status" value="1"/>
</dbReference>
<dbReference type="PROSITE" id="PS00211">
    <property type="entry name" value="ABC_TRANSPORTER_1"/>
    <property type="match status" value="1"/>
</dbReference>
<dbReference type="InterPro" id="IPR008995">
    <property type="entry name" value="Mo/tungstate-bd_C_term_dom"/>
</dbReference>
<sequence length="362" mass="38398">MKQAAAIDIAAVTKVYGNTTAVHSISLKIPAGTYCCLLGPSGCGKTSTLRMIAGHETVTTGDILLGNTNITDLAPAARGTAMMFQSYALFPHLDLTENVAFSLKMKGIDKATRRAKAMEMLQLMQLEAYADRRPAQLSGGQQQRVALARALITDPEALLLDEPLSALDPFLKIRMRAELKKLQTSLGITFVHVTHSQEEAMALADLIVIMNDGRIEQAAAPRTVFERPASAFVARFMGDHNVISGRVTSVADEIAMISVAGGADFAATGKAVIGEPADIAVRTDHVRIGQSQVPGLGFTGSVTNVEYRGSTVKLMLSGAGIEDFTAILTDAAFHAHPVKVGEAIAVCWEADDAIVLGKPAQK</sequence>
<proteinExistence type="inferred from homology"/>
<dbReference type="AlphaFoldDB" id="A0AAE4WE55"/>
<dbReference type="Pfam" id="PF08402">
    <property type="entry name" value="TOBE_2"/>
    <property type="match status" value="1"/>
</dbReference>
<evidence type="ECO:0000256" key="3">
    <source>
        <dbReference type="ARBA" id="ARBA00022448"/>
    </source>
</evidence>
<dbReference type="SUPFAM" id="SSF52540">
    <property type="entry name" value="P-loop containing nucleoside triphosphate hydrolases"/>
    <property type="match status" value="1"/>
</dbReference>
<keyword evidence="4" id="KW-0547">Nucleotide-binding</keyword>
<dbReference type="RefSeq" id="WP_156549674.1">
    <property type="nucleotide sequence ID" value="NZ_JABAEJ010000007.1"/>
</dbReference>
<dbReference type="PROSITE" id="PS50893">
    <property type="entry name" value="ABC_TRANSPORTER_2"/>
    <property type="match status" value="1"/>
</dbReference>